<dbReference type="AlphaFoldDB" id="A0A9P0MQR0"/>
<organism evidence="1 2">
    <name type="scientific">Nezara viridula</name>
    <name type="common">Southern green stink bug</name>
    <name type="synonym">Cimex viridulus</name>
    <dbReference type="NCBI Taxonomy" id="85310"/>
    <lineage>
        <taxon>Eukaryota</taxon>
        <taxon>Metazoa</taxon>
        <taxon>Ecdysozoa</taxon>
        <taxon>Arthropoda</taxon>
        <taxon>Hexapoda</taxon>
        <taxon>Insecta</taxon>
        <taxon>Pterygota</taxon>
        <taxon>Neoptera</taxon>
        <taxon>Paraneoptera</taxon>
        <taxon>Hemiptera</taxon>
        <taxon>Heteroptera</taxon>
        <taxon>Panheteroptera</taxon>
        <taxon>Pentatomomorpha</taxon>
        <taxon>Pentatomoidea</taxon>
        <taxon>Pentatomidae</taxon>
        <taxon>Pentatominae</taxon>
        <taxon>Nezara</taxon>
    </lineage>
</organism>
<name>A0A9P0MQR0_NEZVI</name>
<reference evidence="1" key="1">
    <citation type="submission" date="2022-01" db="EMBL/GenBank/DDBJ databases">
        <authorList>
            <person name="King R."/>
        </authorList>
    </citation>
    <scope>NUCLEOTIDE SEQUENCE</scope>
</reference>
<protein>
    <submittedName>
        <fullName evidence="1">Uncharacterized protein</fullName>
    </submittedName>
</protein>
<sequence>MFSTIGKGAGAGQSSTFVCSGPPLTAMFAILFCKHNFINCSDICWMFLAHLLTNIPVW</sequence>
<dbReference type="EMBL" id="OV725080">
    <property type="protein sequence ID" value="CAH1399237.1"/>
    <property type="molecule type" value="Genomic_DNA"/>
</dbReference>
<dbReference type="Proteomes" id="UP001152798">
    <property type="component" value="Chromosome 4"/>
</dbReference>
<accession>A0A9P0MQR0</accession>
<evidence type="ECO:0000313" key="1">
    <source>
        <dbReference type="EMBL" id="CAH1399237.1"/>
    </source>
</evidence>
<keyword evidence="2" id="KW-1185">Reference proteome</keyword>
<evidence type="ECO:0000313" key="2">
    <source>
        <dbReference type="Proteomes" id="UP001152798"/>
    </source>
</evidence>
<gene>
    <name evidence="1" type="ORF">NEZAVI_LOCUS8725</name>
</gene>
<proteinExistence type="predicted"/>